<proteinExistence type="predicted"/>
<keyword evidence="3" id="KW-0805">Transcription regulation</keyword>
<dbReference type="Pfam" id="PF00486">
    <property type="entry name" value="Trans_reg_C"/>
    <property type="match status" value="1"/>
</dbReference>
<dbReference type="GO" id="GO:0032993">
    <property type="term" value="C:protein-DNA complex"/>
    <property type="evidence" value="ECO:0007669"/>
    <property type="project" value="TreeGrafter"/>
</dbReference>
<sequence length="240" mass="27073">MNTIILVEDDEKLSSLIQKYMQQQGFQVEIIADGRLATNAILSNQPDVVILDLMLPGKDGLTICREIRSQYKGSVLFLTASEDDIDHVTGIELGADDFIIKPIQPRVLLARVRMQLRKIALIPNKNEQSSSYKVHTVSDLHFGKLSIFTKKRLVTLSDEKIPLTTSEYELLLLLANHAEEVLSRDFIFKATRGIEYDGMDRTVDTKIANLRKKLGDNGSLSSKIITVRSQGYLFVPDSWH</sequence>
<dbReference type="FunFam" id="3.40.50.2300:FF:000001">
    <property type="entry name" value="DNA-binding response regulator PhoB"/>
    <property type="match status" value="1"/>
</dbReference>
<keyword evidence="4 7" id="KW-0238">DNA-binding</keyword>
<evidence type="ECO:0000259" key="8">
    <source>
        <dbReference type="PROSITE" id="PS50110"/>
    </source>
</evidence>
<dbReference type="PROSITE" id="PS51755">
    <property type="entry name" value="OMPR_PHOB"/>
    <property type="match status" value="1"/>
</dbReference>
<evidence type="ECO:0000256" key="4">
    <source>
        <dbReference type="ARBA" id="ARBA00023125"/>
    </source>
</evidence>
<evidence type="ECO:0000313" key="11">
    <source>
        <dbReference type="Proteomes" id="UP000198862"/>
    </source>
</evidence>
<dbReference type="SMART" id="SM00862">
    <property type="entry name" value="Trans_reg_C"/>
    <property type="match status" value="1"/>
</dbReference>
<dbReference type="GO" id="GO:0000156">
    <property type="term" value="F:phosphorelay response regulator activity"/>
    <property type="evidence" value="ECO:0007669"/>
    <property type="project" value="TreeGrafter"/>
</dbReference>
<keyword evidence="5" id="KW-0804">Transcription</keyword>
<organism evidence="10 11">
    <name type="scientific">Pseudoalteromonas denitrificans DSM 6059</name>
    <dbReference type="NCBI Taxonomy" id="1123010"/>
    <lineage>
        <taxon>Bacteria</taxon>
        <taxon>Pseudomonadati</taxon>
        <taxon>Pseudomonadota</taxon>
        <taxon>Gammaproteobacteria</taxon>
        <taxon>Alteromonadales</taxon>
        <taxon>Pseudoalteromonadaceae</taxon>
        <taxon>Pseudoalteromonas</taxon>
    </lineage>
</organism>
<dbReference type="InterPro" id="IPR001867">
    <property type="entry name" value="OmpR/PhoB-type_DNA-bd"/>
</dbReference>
<dbReference type="EMBL" id="FOLO01000005">
    <property type="protein sequence ID" value="SFC12052.1"/>
    <property type="molecule type" value="Genomic_DNA"/>
</dbReference>
<protein>
    <submittedName>
        <fullName evidence="10">Two-component system, OmpR family, response regulator RstA</fullName>
    </submittedName>
</protein>
<accession>A0A1I1GLC5</accession>
<dbReference type="Gene3D" id="6.10.250.690">
    <property type="match status" value="1"/>
</dbReference>
<dbReference type="GO" id="GO:0005829">
    <property type="term" value="C:cytosol"/>
    <property type="evidence" value="ECO:0007669"/>
    <property type="project" value="TreeGrafter"/>
</dbReference>
<dbReference type="GO" id="GO:0000976">
    <property type="term" value="F:transcription cis-regulatory region binding"/>
    <property type="evidence" value="ECO:0007669"/>
    <property type="project" value="TreeGrafter"/>
</dbReference>
<dbReference type="InterPro" id="IPR001789">
    <property type="entry name" value="Sig_transdc_resp-reg_receiver"/>
</dbReference>
<dbReference type="Gene3D" id="1.10.10.10">
    <property type="entry name" value="Winged helix-like DNA-binding domain superfamily/Winged helix DNA-binding domain"/>
    <property type="match status" value="1"/>
</dbReference>
<feature type="domain" description="Response regulatory" evidence="8">
    <location>
        <begin position="3"/>
        <end position="116"/>
    </location>
</feature>
<evidence type="ECO:0000256" key="6">
    <source>
        <dbReference type="PROSITE-ProRule" id="PRU00169"/>
    </source>
</evidence>
<evidence type="ECO:0000256" key="1">
    <source>
        <dbReference type="ARBA" id="ARBA00022553"/>
    </source>
</evidence>
<evidence type="ECO:0000256" key="5">
    <source>
        <dbReference type="ARBA" id="ARBA00023163"/>
    </source>
</evidence>
<dbReference type="OrthoDB" id="9802426at2"/>
<dbReference type="InterPro" id="IPR011006">
    <property type="entry name" value="CheY-like_superfamily"/>
</dbReference>
<evidence type="ECO:0000313" key="10">
    <source>
        <dbReference type="EMBL" id="SFC12052.1"/>
    </source>
</evidence>
<dbReference type="GO" id="GO:0006355">
    <property type="term" value="P:regulation of DNA-templated transcription"/>
    <property type="evidence" value="ECO:0007669"/>
    <property type="project" value="InterPro"/>
</dbReference>
<dbReference type="Proteomes" id="UP000198862">
    <property type="component" value="Unassembled WGS sequence"/>
</dbReference>
<evidence type="ECO:0000256" key="7">
    <source>
        <dbReference type="PROSITE-ProRule" id="PRU01091"/>
    </source>
</evidence>
<reference evidence="10 11" key="1">
    <citation type="submission" date="2016-10" db="EMBL/GenBank/DDBJ databases">
        <authorList>
            <person name="de Groot N.N."/>
        </authorList>
    </citation>
    <scope>NUCLEOTIDE SEQUENCE [LARGE SCALE GENOMIC DNA]</scope>
    <source>
        <strain evidence="10 11">DSM 6059</strain>
    </source>
</reference>
<feature type="domain" description="OmpR/PhoB-type" evidence="9">
    <location>
        <begin position="137"/>
        <end position="236"/>
    </location>
</feature>
<dbReference type="Gene3D" id="3.40.50.2300">
    <property type="match status" value="1"/>
</dbReference>
<dbReference type="SUPFAM" id="SSF52172">
    <property type="entry name" value="CheY-like"/>
    <property type="match status" value="1"/>
</dbReference>
<dbReference type="STRING" id="1123010.SAMN02745724_00934"/>
<keyword evidence="1 6" id="KW-0597">Phosphoprotein</keyword>
<dbReference type="AlphaFoldDB" id="A0A1I1GLC5"/>
<evidence type="ECO:0000256" key="2">
    <source>
        <dbReference type="ARBA" id="ARBA00023012"/>
    </source>
</evidence>
<dbReference type="RefSeq" id="WP_091980660.1">
    <property type="nucleotide sequence ID" value="NZ_FOLO01000005.1"/>
</dbReference>
<dbReference type="PANTHER" id="PTHR48111">
    <property type="entry name" value="REGULATOR OF RPOS"/>
    <property type="match status" value="1"/>
</dbReference>
<dbReference type="Pfam" id="PF00072">
    <property type="entry name" value="Response_reg"/>
    <property type="match status" value="1"/>
</dbReference>
<feature type="DNA-binding region" description="OmpR/PhoB-type" evidence="7">
    <location>
        <begin position="137"/>
        <end position="236"/>
    </location>
</feature>
<feature type="modified residue" description="4-aspartylphosphate" evidence="6">
    <location>
        <position position="52"/>
    </location>
</feature>
<evidence type="ECO:0000259" key="9">
    <source>
        <dbReference type="PROSITE" id="PS51755"/>
    </source>
</evidence>
<keyword evidence="2" id="KW-0902">Two-component regulatory system</keyword>
<dbReference type="SUPFAM" id="SSF46894">
    <property type="entry name" value="C-terminal effector domain of the bipartite response regulators"/>
    <property type="match status" value="1"/>
</dbReference>
<dbReference type="InterPro" id="IPR016032">
    <property type="entry name" value="Sig_transdc_resp-reg_C-effctor"/>
</dbReference>
<dbReference type="InterPro" id="IPR036388">
    <property type="entry name" value="WH-like_DNA-bd_sf"/>
</dbReference>
<dbReference type="InterPro" id="IPR039420">
    <property type="entry name" value="WalR-like"/>
</dbReference>
<dbReference type="SMART" id="SM00448">
    <property type="entry name" value="REC"/>
    <property type="match status" value="1"/>
</dbReference>
<gene>
    <name evidence="10" type="ORF">SAMN02745724_00934</name>
</gene>
<name>A0A1I1GLC5_9GAMM</name>
<dbReference type="PANTHER" id="PTHR48111:SF47">
    <property type="entry name" value="TRANSCRIPTIONAL REGULATORY PROTEIN RSTA"/>
    <property type="match status" value="1"/>
</dbReference>
<dbReference type="CDD" id="cd00383">
    <property type="entry name" value="trans_reg_C"/>
    <property type="match status" value="1"/>
</dbReference>
<evidence type="ECO:0000256" key="3">
    <source>
        <dbReference type="ARBA" id="ARBA00023015"/>
    </source>
</evidence>
<keyword evidence="11" id="KW-1185">Reference proteome</keyword>
<dbReference type="PROSITE" id="PS50110">
    <property type="entry name" value="RESPONSE_REGULATORY"/>
    <property type="match status" value="1"/>
</dbReference>